<dbReference type="AlphaFoldDB" id="A0A484NIY6"/>
<dbReference type="Proteomes" id="UP000595140">
    <property type="component" value="Unassembled WGS sequence"/>
</dbReference>
<dbReference type="PANTHER" id="PTHR46093">
    <property type="entry name" value="ACYL-COA-BINDING DOMAIN-CONTAINING PROTEIN 5"/>
    <property type="match status" value="1"/>
</dbReference>
<dbReference type="GO" id="GO:0005829">
    <property type="term" value="C:cytosol"/>
    <property type="evidence" value="ECO:0007669"/>
    <property type="project" value="TreeGrafter"/>
</dbReference>
<name>A0A484NIY6_9ASTE</name>
<reference evidence="3 4" key="1">
    <citation type="submission" date="2018-04" db="EMBL/GenBank/DDBJ databases">
        <authorList>
            <person name="Vogel A."/>
        </authorList>
    </citation>
    <scope>NUCLEOTIDE SEQUENCE [LARGE SCALE GENOMIC DNA]</scope>
</reference>
<dbReference type="SUPFAM" id="SSF117281">
    <property type="entry name" value="Kelch motif"/>
    <property type="match status" value="1"/>
</dbReference>
<dbReference type="EMBL" id="OOIL02006729">
    <property type="protein sequence ID" value="VFR01071.1"/>
    <property type="molecule type" value="Genomic_DNA"/>
</dbReference>
<proteinExistence type="predicted"/>
<dbReference type="PANTHER" id="PTHR46093:SF3">
    <property type="entry name" value="ACYL-COA-BINDING DOMAIN-CONTAINING PROTEIN 4"/>
    <property type="match status" value="1"/>
</dbReference>
<keyword evidence="2" id="KW-0677">Repeat</keyword>
<keyword evidence="1" id="KW-0880">Kelch repeat</keyword>
<accession>A0A484NIY6</accession>
<protein>
    <submittedName>
        <fullName evidence="3">Uncharacterized protein</fullName>
    </submittedName>
</protein>
<dbReference type="Pfam" id="PF24681">
    <property type="entry name" value="Kelch_KLHDC2_KLHL20_DRC7"/>
    <property type="match status" value="1"/>
</dbReference>
<sequence>MPVKEFDLHSNCWLDFRTSGDAPVTRGGHYVNLLGNCLVIFGGEDARWICPLNDLHVLDLVSRKWSKPPVRGVPPAGRLHHAATVHTARRELLIFGGLKYPEFVNDLHVLNIDTWEWSRPKQHGEIPGPRCGHAGATIGDSWFIVGGYNGASRTPDDIIVLNMSNYVWSVLPTTGECISATTLGSSLVVSAYKGQTAEIFWWI</sequence>
<dbReference type="OrthoDB" id="10251809at2759"/>
<evidence type="ECO:0000256" key="2">
    <source>
        <dbReference type="ARBA" id="ARBA00022737"/>
    </source>
</evidence>
<dbReference type="GO" id="GO:0006869">
    <property type="term" value="P:lipid transport"/>
    <property type="evidence" value="ECO:0007669"/>
    <property type="project" value="TreeGrafter"/>
</dbReference>
<gene>
    <name evidence="3" type="ORF">CCAM_LOCUS42846</name>
</gene>
<dbReference type="InterPro" id="IPR015915">
    <property type="entry name" value="Kelch-typ_b-propeller"/>
</dbReference>
<evidence type="ECO:0000256" key="1">
    <source>
        <dbReference type="ARBA" id="ARBA00022441"/>
    </source>
</evidence>
<evidence type="ECO:0000313" key="4">
    <source>
        <dbReference type="Proteomes" id="UP000595140"/>
    </source>
</evidence>
<keyword evidence="4" id="KW-1185">Reference proteome</keyword>
<organism evidence="3 4">
    <name type="scientific">Cuscuta campestris</name>
    <dbReference type="NCBI Taxonomy" id="132261"/>
    <lineage>
        <taxon>Eukaryota</taxon>
        <taxon>Viridiplantae</taxon>
        <taxon>Streptophyta</taxon>
        <taxon>Embryophyta</taxon>
        <taxon>Tracheophyta</taxon>
        <taxon>Spermatophyta</taxon>
        <taxon>Magnoliopsida</taxon>
        <taxon>eudicotyledons</taxon>
        <taxon>Gunneridae</taxon>
        <taxon>Pentapetalae</taxon>
        <taxon>asterids</taxon>
        <taxon>lamiids</taxon>
        <taxon>Solanales</taxon>
        <taxon>Convolvulaceae</taxon>
        <taxon>Cuscuteae</taxon>
        <taxon>Cuscuta</taxon>
        <taxon>Cuscuta subgen. Grammica</taxon>
        <taxon>Cuscuta sect. Cleistogrammica</taxon>
    </lineage>
</organism>
<evidence type="ECO:0000313" key="3">
    <source>
        <dbReference type="EMBL" id="VFR01071.1"/>
    </source>
</evidence>
<dbReference type="GO" id="GO:0000062">
    <property type="term" value="F:fatty-acyl-CoA binding"/>
    <property type="evidence" value="ECO:0007669"/>
    <property type="project" value="TreeGrafter"/>
</dbReference>
<dbReference type="Gene3D" id="2.120.10.80">
    <property type="entry name" value="Kelch-type beta propeller"/>
    <property type="match status" value="1"/>
</dbReference>